<feature type="transmembrane region" description="Helical" evidence="1">
    <location>
        <begin position="43"/>
        <end position="66"/>
    </location>
</feature>
<proteinExistence type="predicted"/>
<name>A0A1Y5Q400_9SPHN</name>
<dbReference type="KEGG" id="sphu:SPPYR_3084"/>
<accession>A0A1Y5Q400</accession>
<evidence type="ECO:0008006" key="3">
    <source>
        <dbReference type="Google" id="ProtNLM"/>
    </source>
</evidence>
<keyword evidence="1" id="KW-0472">Membrane</keyword>
<dbReference type="AlphaFoldDB" id="A0A1Y5Q400"/>
<protein>
    <recommendedName>
        <fullName evidence="3">DUF304 domain-containing protein</fullName>
    </recommendedName>
</protein>
<keyword evidence="1" id="KW-1133">Transmembrane helix</keyword>
<dbReference type="EMBL" id="LT598653">
    <property type="protein sequence ID" value="SBV34204.1"/>
    <property type="molecule type" value="Genomic_DNA"/>
</dbReference>
<gene>
    <name evidence="2" type="ORF">SPPYR_3084</name>
</gene>
<reference evidence="2" key="1">
    <citation type="submission" date="2016-03" db="EMBL/GenBank/DDBJ databases">
        <authorList>
            <person name="Ploux O."/>
        </authorList>
    </citation>
    <scope>NUCLEOTIDE SEQUENCE</scope>
    <source>
        <strain evidence="2">UC10</strain>
    </source>
</reference>
<keyword evidence="1" id="KW-0812">Transmembrane</keyword>
<organism evidence="2">
    <name type="scientific">uncultured Sphingopyxis sp</name>
    <dbReference type="NCBI Taxonomy" id="310581"/>
    <lineage>
        <taxon>Bacteria</taxon>
        <taxon>Pseudomonadati</taxon>
        <taxon>Pseudomonadota</taxon>
        <taxon>Alphaproteobacteria</taxon>
        <taxon>Sphingomonadales</taxon>
        <taxon>Sphingomonadaceae</taxon>
        <taxon>Sphingopyxis</taxon>
        <taxon>environmental samples</taxon>
    </lineage>
</organism>
<sequence>MVVVARLRAAPLVGWQFACAVLLGVLAARLNWEAYPADTLRGIIFGQPLLLLGIAAVLGVWAYILGMWRRRGDYLRHDGVTLYRGTSARWPLALVRDVVVARGNLGLDALRLVVDDDSEVTRELVKLYMLEGPPEVVRDGVMFAVARVGGRMEAVTVH</sequence>
<evidence type="ECO:0000313" key="2">
    <source>
        <dbReference type="EMBL" id="SBV34204.1"/>
    </source>
</evidence>
<evidence type="ECO:0000256" key="1">
    <source>
        <dbReference type="SAM" id="Phobius"/>
    </source>
</evidence>